<dbReference type="HAMAP" id="MF_00611">
    <property type="entry name" value="FdeH"/>
    <property type="match status" value="1"/>
</dbReference>
<evidence type="ECO:0000256" key="2">
    <source>
        <dbReference type="ARBA" id="ARBA00022490"/>
    </source>
</evidence>
<dbReference type="GO" id="GO:0005829">
    <property type="term" value="C:cytosol"/>
    <property type="evidence" value="ECO:0007669"/>
    <property type="project" value="TreeGrafter"/>
</dbReference>
<evidence type="ECO:0000259" key="6">
    <source>
        <dbReference type="Pfam" id="PF24859"/>
    </source>
</evidence>
<comment type="function">
    <text evidence="4">Necessary for formate dehydrogenase activity.</text>
</comment>
<dbReference type="FunFam" id="3.90.1670.10:FF:000001">
    <property type="entry name" value="Protein FdhE"/>
    <property type="match status" value="1"/>
</dbReference>
<dbReference type="NCBIfam" id="TIGR01562">
    <property type="entry name" value="FdhE"/>
    <property type="match status" value="1"/>
</dbReference>
<gene>
    <name evidence="4" type="primary">fdhE</name>
    <name evidence="8" type="ORF">GA0061080_100683</name>
</gene>
<dbReference type="Gene3D" id="3.90.1670.10">
    <property type="entry name" value="FdhE-like domain"/>
    <property type="match status" value="1"/>
</dbReference>
<dbReference type="GO" id="GO:0008199">
    <property type="term" value="F:ferric iron binding"/>
    <property type="evidence" value="ECO:0007669"/>
    <property type="project" value="TreeGrafter"/>
</dbReference>
<dbReference type="PANTHER" id="PTHR37689:SF1">
    <property type="entry name" value="PROTEIN FDHE"/>
    <property type="match status" value="1"/>
</dbReference>
<evidence type="ECO:0000256" key="3">
    <source>
        <dbReference type="ARBA" id="ARBA00061033"/>
    </source>
</evidence>
<dbReference type="Pfam" id="PF24859">
    <property type="entry name" value="FdhE_central"/>
    <property type="match status" value="1"/>
</dbReference>
<accession>A0A1C3ZUA9</accession>
<dbReference type="PIRSF" id="PIRSF018296">
    <property type="entry name" value="Format_dh_formtn"/>
    <property type="match status" value="1"/>
</dbReference>
<dbReference type="GO" id="GO:0051604">
    <property type="term" value="P:protein maturation"/>
    <property type="evidence" value="ECO:0007669"/>
    <property type="project" value="TreeGrafter"/>
</dbReference>
<protein>
    <recommendedName>
        <fullName evidence="4">Protein FdhE homolog</fullName>
    </recommendedName>
</protein>
<evidence type="ECO:0000313" key="8">
    <source>
        <dbReference type="EMBL" id="SCB85974.1"/>
    </source>
</evidence>
<evidence type="ECO:0000259" key="7">
    <source>
        <dbReference type="Pfam" id="PF24860"/>
    </source>
</evidence>
<evidence type="ECO:0000313" key="9">
    <source>
        <dbReference type="Proteomes" id="UP000199698"/>
    </source>
</evidence>
<feature type="domain" description="FdhE C-terminal" evidence="7">
    <location>
        <begin position="223"/>
        <end position="299"/>
    </location>
</feature>
<feature type="domain" description="FdhE N-terminal" evidence="5">
    <location>
        <begin position="23"/>
        <end position="179"/>
    </location>
</feature>
<dbReference type="InterPro" id="IPR024064">
    <property type="entry name" value="FdhE-like_sf"/>
</dbReference>
<dbReference type="OrthoDB" id="9794151at2"/>
<proteinExistence type="inferred from homology"/>
<name>A0A1C3ZUA9_9GAMM</name>
<comment type="similarity">
    <text evidence="3 4">Belongs to the FdhE family.</text>
</comment>
<comment type="subcellular location">
    <subcellularLocation>
        <location evidence="1 4">Cytoplasm</location>
    </subcellularLocation>
</comment>
<dbReference type="RefSeq" id="WP_065636155.1">
    <property type="nucleotide sequence ID" value="NZ_FMBA01000006.1"/>
</dbReference>
<dbReference type="InterPro" id="IPR006452">
    <property type="entry name" value="Formate_DH_accessory"/>
</dbReference>
<dbReference type="Pfam" id="PF24860">
    <property type="entry name" value="FdhE_C"/>
    <property type="match status" value="1"/>
</dbReference>
<dbReference type="STRING" id="1798183.GA0061080_100683"/>
<dbReference type="Pfam" id="PF04216">
    <property type="entry name" value="FdhE_N"/>
    <property type="match status" value="1"/>
</dbReference>
<dbReference type="PANTHER" id="PTHR37689">
    <property type="entry name" value="PROTEIN FDHE"/>
    <property type="match status" value="1"/>
</dbReference>
<dbReference type="InterPro" id="IPR056797">
    <property type="entry name" value="FdhE_central"/>
</dbReference>
<evidence type="ECO:0000256" key="4">
    <source>
        <dbReference type="HAMAP-Rule" id="MF_00611"/>
    </source>
</evidence>
<dbReference type="EMBL" id="FMBA01000006">
    <property type="protein sequence ID" value="SCB85974.1"/>
    <property type="molecule type" value="Genomic_DNA"/>
</dbReference>
<dbReference type="AlphaFoldDB" id="A0A1C3ZUA9"/>
<feature type="domain" description="FdhE central" evidence="6">
    <location>
        <begin position="185"/>
        <end position="222"/>
    </location>
</feature>
<sequence length="302" mass="34151">MSIKIIPQKQLEQHASNSVIRQIPLLFYPSPKTIYAHRAKRLKTLATNNPFSDYLNFCATIAEQQANLVKQNPINVDLSEYLNNENPPLSLSNRPLSTNWQEYLNELLSSITATTEQITLVIEQLKKNSVQQLQDKALHLLNNEFAHVEGNEAIFIWAALSVYYSQLASQIKGKAIAESTDKSWLCPVCNSIPVASIIQLGSNNGLRYLHCSLCESQWYVPRIKCTCCDNMKDIQYFSLDNELSATKTECCDACHSYLKIFDQDKDPHIEIIADDIASLILDIKTEEEGFTKSGINPFIFAQ</sequence>
<reference evidence="9" key="1">
    <citation type="submission" date="2016-08" db="EMBL/GenBank/DDBJ databases">
        <authorList>
            <person name="Varghese N."/>
            <person name="Submissions Spin"/>
        </authorList>
    </citation>
    <scope>NUCLEOTIDE SEQUENCE [LARGE SCALE GENOMIC DNA]</scope>
    <source>
        <strain evidence="9">R-53144</strain>
    </source>
</reference>
<evidence type="ECO:0000256" key="1">
    <source>
        <dbReference type="ARBA" id="ARBA00004496"/>
    </source>
</evidence>
<dbReference type="InterPro" id="IPR056774">
    <property type="entry name" value="FdhE_N"/>
</dbReference>
<keyword evidence="9" id="KW-1185">Reference proteome</keyword>
<dbReference type="CDD" id="cd16341">
    <property type="entry name" value="FdhE"/>
    <property type="match status" value="1"/>
</dbReference>
<organism evidence="8 9">
    <name type="scientific">Gilliamella intestini</name>
    <dbReference type="NCBI Taxonomy" id="1798183"/>
    <lineage>
        <taxon>Bacteria</taxon>
        <taxon>Pseudomonadati</taxon>
        <taxon>Pseudomonadota</taxon>
        <taxon>Gammaproteobacteria</taxon>
        <taxon>Orbales</taxon>
        <taxon>Orbaceae</taxon>
        <taxon>Gilliamella</taxon>
    </lineage>
</organism>
<keyword evidence="2 4" id="KW-0963">Cytoplasm</keyword>
<evidence type="ECO:0000259" key="5">
    <source>
        <dbReference type="Pfam" id="PF04216"/>
    </source>
</evidence>
<dbReference type="Proteomes" id="UP000199698">
    <property type="component" value="Unassembled WGS sequence"/>
</dbReference>
<dbReference type="SUPFAM" id="SSF144020">
    <property type="entry name" value="FdhE-like"/>
    <property type="match status" value="1"/>
</dbReference>
<dbReference type="InterPro" id="IPR056796">
    <property type="entry name" value="FdhE_C"/>
</dbReference>